<dbReference type="KEGG" id="nva:G3M78_03325"/>
<dbReference type="GO" id="GO:0005886">
    <property type="term" value="C:plasma membrane"/>
    <property type="evidence" value="ECO:0007669"/>
    <property type="project" value="UniProtKB-SubCell"/>
</dbReference>
<feature type="transmembrane region" description="Helical" evidence="6">
    <location>
        <begin position="112"/>
        <end position="136"/>
    </location>
</feature>
<proteinExistence type="predicted"/>
<dbReference type="NCBIfam" id="TIGR00374">
    <property type="entry name" value="flippase-like domain"/>
    <property type="match status" value="1"/>
</dbReference>
<evidence type="ECO:0000313" key="8">
    <source>
        <dbReference type="Proteomes" id="UP000594464"/>
    </source>
</evidence>
<keyword evidence="4 6" id="KW-1133">Transmembrane helix</keyword>
<sequence>MKKLAQLFIGLAIAGGALYYTLRNVSMAELANSFKTIDHIYILPSILILSASYVLRAFRWQILLAPMQTMKVSELYSPLIVGFMSNILPGRAGEFIRAYLLKQRSSISFSGAFATIIVERLFDLLMMLLMFIWLFVFRSEVFATDARAMGLPVETVAVKFGQIAATLIAVLLVFIYLLVWHKEKFLTLVVWFEKRLPEKWANKVQYLVDEFSLGLSVIKDIRALIKILLFSILIWTAITVTFYPLYWAYDLQNKSLDSLVLMTVMVGIFITVLPTPAFLGSTNAAILISLHHIMGENELDAVSFGMVSWALGFVILLVGGVYFLMHDHLSLSRLVQAEEELAESDEAKSSKPESRR</sequence>
<feature type="transmembrane region" description="Helical" evidence="6">
    <location>
        <begin position="40"/>
        <end position="58"/>
    </location>
</feature>
<dbReference type="InterPro" id="IPR022791">
    <property type="entry name" value="L-PG_synthase/AglD"/>
</dbReference>
<feature type="transmembrane region" description="Helical" evidence="6">
    <location>
        <begin position="227"/>
        <end position="247"/>
    </location>
</feature>
<evidence type="ECO:0000256" key="5">
    <source>
        <dbReference type="ARBA" id="ARBA00023136"/>
    </source>
</evidence>
<dbReference type="Proteomes" id="UP000594464">
    <property type="component" value="Chromosome"/>
</dbReference>
<feature type="transmembrane region" description="Helical" evidence="6">
    <location>
        <begin position="259"/>
        <end position="280"/>
    </location>
</feature>
<name>A0A7T0C0V8_9BACT</name>
<evidence type="ECO:0000256" key="6">
    <source>
        <dbReference type="SAM" id="Phobius"/>
    </source>
</evidence>
<protein>
    <submittedName>
        <fullName evidence="7">Flippase-like domain-containing protein</fullName>
    </submittedName>
</protein>
<evidence type="ECO:0000256" key="1">
    <source>
        <dbReference type="ARBA" id="ARBA00004651"/>
    </source>
</evidence>
<accession>A0A7T0C0V8</accession>
<dbReference type="PANTHER" id="PTHR39087:SF2">
    <property type="entry name" value="UPF0104 MEMBRANE PROTEIN MJ1595"/>
    <property type="match status" value="1"/>
</dbReference>
<feature type="transmembrane region" description="Helical" evidence="6">
    <location>
        <begin position="301"/>
        <end position="325"/>
    </location>
</feature>
<reference evidence="8" key="1">
    <citation type="submission" date="2020-02" db="EMBL/GenBank/DDBJ databases">
        <title>Genomic and physiological characterization of two novel Nitrospinaceae genera.</title>
        <authorList>
            <person name="Mueller A.J."/>
            <person name="Jung M.-Y."/>
            <person name="Strachan C.R."/>
            <person name="Herbold C.W."/>
            <person name="Kirkegaard R.H."/>
            <person name="Daims H."/>
        </authorList>
    </citation>
    <scope>NUCLEOTIDE SEQUENCE [LARGE SCALE GENOMIC DNA]</scope>
</reference>
<keyword evidence="2" id="KW-1003">Cell membrane</keyword>
<comment type="subcellular location">
    <subcellularLocation>
        <location evidence="1">Cell membrane</location>
        <topology evidence="1">Multi-pass membrane protein</topology>
    </subcellularLocation>
</comment>
<gene>
    <name evidence="7" type="ORF">G3M78_03325</name>
</gene>
<evidence type="ECO:0000256" key="4">
    <source>
        <dbReference type="ARBA" id="ARBA00022989"/>
    </source>
</evidence>
<evidence type="ECO:0000313" key="7">
    <source>
        <dbReference type="EMBL" id="QPJ64478.1"/>
    </source>
</evidence>
<dbReference type="Pfam" id="PF03706">
    <property type="entry name" value="LPG_synthase_TM"/>
    <property type="match status" value="1"/>
</dbReference>
<dbReference type="PANTHER" id="PTHR39087">
    <property type="entry name" value="UPF0104 MEMBRANE PROTEIN MJ1595"/>
    <property type="match status" value="1"/>
</dbReference>
<feature type="transmembrane region" description="Helical" evidence="6">
    <location>
        <begin position="156"/>
        <end position="179"/>
    </location>
</feature>
<organism evidence="7 8">
    <name type="scientific">Candidatus Nitrohelix vancouverensis</name>
    <dbReference type="NCBI Taxonomy" id="2705534"/>
    <lineage>
        <taxon>Bacteria</taxon>
        <taxon>Pseudomonadati</taxon>
        <taxon>Nitrospinota/Tectimicrobiota group</taxon>
        <taxon>Nitrospinota</taxon>
        <taxon>Nitrospinia</taxon>
        <taxon>Nitrospinales</taxon>
        <taxon>Nitrospinaceae</taxon>
        <taxon>Candidatus Nitrohelix</taxon>
    </lineage>
</organism>
<dbReference type="EMBL" id="CP048620">
    <property type="protein sequence ID" value="QPJ64478.1"/>
    <property type="molecule type" value="Genomic_DNA"/>
</dbReference>
<evidence type="ECO:0000256" key="2">
    <source>
        <dbReference type="ARBA" id="ARBA00022475"/>
    </source>
</evidence>
<evidence type="ECO:0000256" key="3">
    <source>
        <dbReference type="ARBA" id="ARBA00022692"/>
    </source>
</evidence>
<dbReference type="AlphaFoldDB" id="A0A7T0C0V8"/>
<keyword evidence="3 6" id="KW-0812">Transmembrane</keyword>
<keyword evidence="5 6" id="KW-0472">Membrane</keyword>